<dbReference type="Proteomes" id="UP000299102">
    <property type="component" value="Unassembled WGS sequence"/>
</dbReference>
<keyword evidence="2" id="KW-1185">Reference proteome</keyword>
<evidence type="ECO:0000313" key="1">
    <source>
        <dbReference type="EMBL" id="GBP69153.1"/>
    </source>
</evidence>
<name>A0A4C1Y194_EUMVA</name>
<gene>
    <name evidence="1" type="ORF">EVAR_47428_1</name>
</gene>
<evidence type="ECO:0000313" key="2">
    <source>
        <dbReference type="Proteomes" id="UP000299102"/>
    </source>
</evidence>
<dbReference type="EMBL" id="BGZK01001031">
    <property type="protein sequence ID" value="GBP69153.1"/>
    <property type="molecule type" value="Genomic_DNA"/>
</dbReference>
<protein>
    <submittedName>
        <fullName evidence="1">Uncharacterized protein</fullName>
    </submittedName>
</protein>
<reference evidence="1 2" key="1">
    <citation type="journal article" date="2019" name="Commun. Biol.">
        <title>The bagworm genome reveals a unique fibroin gene that provides high tensile strength.</title>
        <authorList>
            <person name="Kono N."/>
            <person name="Nakamura H."/>
            <person name="Ohtoshi R."/>
            <person name="Tomita M."/>
            <person name="Numata K."/>
            <person name="Arakawa K."/>
        </authorList>
    </citation>
    <scope>NUCLEOTIDE SEQUENCE [LARGE SCALE GENOMIC DNA]</scope>
</reference>
<proteinExistence type="predicted"/>
<organism evidence="1 2">
    <name type="scientific">Eumeta variegata</name>
    <name type="common">Bagworm moth</name>
    <name type="synonym">Eumeta japonica</name>
    <dbReference type="NCBI Taxonomy" id="151549"/>
    <lineage>
        <taxon>Eukaryota</taxon>
        <taxon>Metazoa</taxon>
        <taxon>Ecdysozoa</taxon>
        <taxon>Arthropoda</taxon>
        <taxon>Hexapoda</taxon>
        <taxon>Insecta</taxon>
        <taxon>Pterygota</taxon>
        <taxon>Neoptera</taxon>
        <taxon>Endopterygota</taxon>
        <taxon>Lepidoptera</taxon>
        <taxon>Glossata</taxon>
        <taxon>Ditrysia</taxon>
        <taxon>Tineoidea</taxon>
        <taxon>Psychidae</taxon>
        <taxon>Oiketicinae</taxon>
        <taxon>Eumeta</taxon>
    </lineage>
</organism>
<comment type="caution">
    <text evidence="1">The sequence shown here is derived from an EMBL/GenBank/DDBJ whole genome shotgun (WGS) entry which is preliminary data.</text>
</comment>
<accession>A0A4C1Y194</accession>
<dbReference type="AlphaFoldDB" id="A0A4C1Y194"/>
<sequence>MQRAETTAYHRLITYDVNGQTIIRTSNLVGARDRHAYPVSVTKPARARTALAGASAFANRPPVDKVVRTSLSMFRRGRTFTKPDYKSVLLRASSLGVFEVTLVSFEESKKGGRVSPACVEPPPRRPVNFNRGNMCASGYGDYLLQTYEDVFISSAATTCAYCEVCRYLWKMPQWRALNPLRRGRAHPLRHCAAASPAGCHSIVTSFDESGYIASSNLRQLCTGTSSV</sequence>